<dbReference type="Gene3D" id="1.10.520.10">
    <property type="match status" value="1"/>
</dbReference>
<evidence type="ECO:0000256" key="3">
    <source>
        <dbReference type="ARBA" id="ARBA00001970"/>
    </source>
</evidence>
<dbReference type="InterPro" id="IPR010255">
    <property type="entry name" value="Haem_peroxidase_sf"/>
</dbReference>
<accession>A0A8T2RI31</accession>
<evidence type="ECO:0000256" key="4">
    <source>
        <dbReference type="ARBA" id="ARBA00022559"/>
    </source>
</evidence>
<keyword evidence="4" id="KW-0560">Oxidoreductase</keyword>
<evidence type="ECO:0000256" key="9">
    <source>
        <dbReference type="RuleBase" id="RU004241"/>
    </source>
</evidence>
<evidence type="ECO:0000313" key="12">
    <source>
        <dbReference type="Proteomes" id="UP000825935"/>
    </source>
</evidence>
<sequence>MMQNSAECGLMSCADITQLSARHAVVQSGGPFYPLALGRRDGFIMNRSLASAELPGPDSMMSSDVKIFRRKGFNEAQIVFQDIRSAEITFTGPDINIDLIVLKYLGL</sequence>
<evidence type="ECO:0000256" key="1">
    <source>
        <dbReference type="ARBA" id="ARBA00000189"/>
    </source>
</evidence>
<keyword evidence="5" id="KW-0349">Heme</keyword>
<comment type="cofactor">
    <cofactor evidence="3">
        <name>heme b</name>
        <dbReference type="ChEBI" id="CHEBI:60344"/>
    </cofactor>
</comment>
<dbReference type="EMBL" id="CM035432">
    <property type="protein sequence ID" value="KAH7295591.1"/>
    <property type="molecule type" value="Genomic_DNA"/>
</dbReference>
<dbReference type="Pfam" id="PF00141">
    <property type="entry name" value="peroxidase"/>
    <property type="match status" value="1"/>
</dbReference>
<dbReference type="PANTHER" id="PTHR31517">
    <property type="match status" value="1"/>
</dbReference>
<feature type="domain" description="Plant heme peroxidase family profile" evidence="10">
    <location>
        <begin position="1"/>
        <end position="107"/>
    </location>
</feature>
<feature type="binding site" evidence="8">
    <location>
        <position position="55"/>
    </location>
    <ligand>
        <name>substrate</name>
    </ligand>
</feature>
<dbReference type="GO" id="GO:0140825">
    <property type="term" value="F:lactoperoxidase activity"/>
    <property type="evidence" value="ECO:0007669"/>
    <property type="project" value="UniProtKB-EC"/>
</dbReference>
<keyword evidence="4" id="KW-0575">Peroxidase</keyword>
<name>A0A8T2RI31_CERRI</name>
<keyword evidence="6" id="KW-0479">Metal-binding</keyword>
<dbReference type="InterPro" id="IPR002016">
    <property type="entry name" value="Haem_peroxidase"/>
</dbReference>
<dbReference type="PROSITE" id="PS50873">
    <property type="entry name" value="PEROXIDASE_4"/>
    <property type="match status" value="1"/>
</dbReference>
<dbReference type="Proteomes" id="UP000825935">
    <property type="component" value="Chromosome 27"/>
</dbReference>
<dbReference type="InterPro" id="IPR000823">
    <property type="entry name" value="Peroxidase_pln"/>
</dbReference>
<evidence type="ECO:0000256" key="6">
    <source>
        <dbReference type="ARBA" id="ARBA00022723"/>
    </source>
</evidence>
<evidence type="ECO:0000256" key="8">
    <source>
        <dbReference type="PIRSR" id="PIRSR600823-2"/>
    </source>
</evidence>
<evidence type="ECO:0000259" key="10">
    <source>
        <dbReference type="PROSITE" id="PS50873"/>
    </source>
</evidence>
<dbReference type="AlphaFoldDB" id="A0A8T2RI31"/>
<comment type="catalytic activity">
    <reaction evidence="1">
        <text>2 a phenolic donor + H2O2 = 2 a phenolic radical donor + 2 H2O</text>
        <dbReference type="Rhea" id="RHEA:56136"/>
        <dbReference type="ChEBI" id="CHEBI:15377"/>
        <dbReference type="ChEBI" id="CHEBI:16240"/>
        <dbReference type="ChEBI" id="CHEBI:139520"/>
        <dbReference type="ChEBI" id="CHEBI:139521"/>
        <dbReference type="EC" id="1.11.1.7"/>
    </reaction>
</comment>
<comment type="caution">
    <text evidence="11">The sequence shown here is derived from an EMBL/GenBank/DDBJ whole genome shotgun (WGS) entry which is preliminary data.</text>
</comment>
<dbReference type="GO" id="GO:0006979">
    <property type="term" value="P:response to oxidative stress"/>
    <property type="evidence" value="ECO:0007669"/>
    <property type="project" value="InterPro"/>
</dbReference>
<comment type="similarity">
    <text evidence="9">Belongs to the peroxidase family.</text>
</comment>
<evidence type="ECO:0000256" key="2">
    <source>
        <dbReference type="ARBA" id="ARBA00001913"/>
    </source>
</evidence>
<evidence type="ECO:0000313" key="11">
    <source>
        <dbReference type="EMBL" id="KAH7295591.1"/>
    </source>
</evidence>
<evidence type="ECO:0000256" key="5">
    <source>
        <dbReference type="ARBA" id="ARBA00022617"/>
    </source>
</evidence>
<dbReference type="PANTHER" id="PTHR31517:SF11">
    <property type="entry name" value="PEROXIDASE 31"/>
    <property type="match status" value="1"/>
</dbReference>
<protein>
    <recommendedName>
        <fullName evidence="10">Plant heme peroxidase family profile domain-containing protein</fullName>
    </recommendedName>
</protein>
<reference evidence="11 12" key="1">
    <citation type="submission" date="2021-08" db="EMBL/GenBank/DDBJ databases">
        <title>WGS assembly of Ceratopteris richardii.</title>
        <authorList>
            <person name="Marchant D.B."/>
            <person name="Chen G."/>
            <person name="Jenkins J."/>
            <person name="Shu S."/>
            <person name="Leebens-Mack J."/>
            <person name="Grimwood J."/>
            <person name="Schmutz J."/>
            <person name="Soltis P."/>
            <person name="Soltis D."/>
            <person name="Chen Z.-H."/>
        </authorList>
    </citation>
    <scope>NUCLEOTIDE SEQUENCE [LARGE SCALE GENOMIC DNA]</scope>
    <source>
        <strain evidence="11">Whitten #5841</strain>
        <tissue evidence="11">Leaf</tissue>
    </source>
</reference>
<gene>
    <name evidence="11" type="ORF">KP509_27G056200</name>
</gene>
<comment type="cofactor">
    <cofactor evidence="2">
        <name>Ca(2+)</name>
        <dbReference type="ChEBI" id="CHEBI:29108"/>
    </cofactor>
</comment>
<dbReference type="PRINTS" id="PR00458">
    <property type="entry name" value="PEROXIDASE"/>
</dbReference>
<dbReference type="SUPFAM" id="SSF48113">
    <property type="entry name" value="Heme-dependent peroxidases"/>
    <property type="match status" value="1"/>
</dbReference>
<keyword evidence="12" id="KW-1185">Reference proteome</keyword>
<dbReference type="GO" id="GO:0020037">
    <property type="term" value="F:heme binding"/>
    <property type="evidence" value="ECO:0007669"/>
    <property type="project" value="InterPro"/>
</dbReference>
<dbReference type="GO" id="GO:0046872">
    <property type="term" value="F:metal ion binding"/>
    <property type="evidence" value="ECO:0007669"/>
    <property type="project" value="UniProtKB-KW"/>
</dbReference>
<proteinExistence type="inferred from homology"/>
<organism evidence="11 12">
    <name type="scientific">Ceratopteris richardii</name>
    <name type="common">Triangle waterfern</name>
    <dbReference type="NCBI Taxonomy" id="49495"/>
    <lineage>
        <taxon>Eukaryota</taxon>
        <taxon>Viridiplantae</taxon>
        <taxon>Streptophyta</taxon>
        <taxon>Embryophyta</taxon>
        <taxon>Tracheophyta</taxon>
        <taxon>Polypodiopsida</taxon>
        <taxon>Polypodiidae</taxon>
        <taxon>Polypodiales</taxon>
        <taxon>Pteridineae</taxon>
        <taxon>Pteridaceae</taxon>
        <taxon>Parkerioideae</taxon>
        <taxon>Ceratopteris</taxon>
    </lineage>
</organism>
<dbReference type="OrthoDB" id="2113341at2759"/>
<dbReference type="Gene3D" id="1.10.420.10">
    <property type="entry name" value="Peroxidase, domain 2"/>
    <property type="match status" value="1"/>
</dbReference>
<keyword evidence="7" id="KW-0408">Iron</keyword>
<evidence type="ECO:0000256" key="7">
    <source>
        <dbReference type="ARBA" id="ARBA00023004"/>
    </source>
</evidence>